<feature type="compositionally biased region" description="Acidic residues" evidence="1">
    <location>
        <begin position="89"/>
        <end position="100"/>
    </location>
</feature>
<dbReference type="Proteomes" id="UP001210231">
    <property type="component" value="Unassembled WGS sequence"/>
</dbReference>
<dbReference type="RefSeq" id="WP_407029715.1">
    <property type="nucleotide sequence ID" value="NZ_JAQGEF010000001.1"/>
</dbReference>
<evidence type="ECO:0008006" key="5">
    <source>
        <dbReference type="Google" id="ProtNLM"/>
    </source>
</evidence>
<comment type="caution">
    <text evidence="3">The sequence shown here is derived from an EMBL/GenBank/DDBJ whole genome shotgun (WGS) entry which is preliminary data.</text>
</comment>
<gene>
    <name evidence="3" type="ORF">O3P16_01080</name>
</gene>
<evidence type="ECO:0000256" key="1">
    <source>
        <dbReference type="SAM" id="MobiDB-lite"/>
    </source>
</evidence>
<feature type="region of interest" description="Disordered" evidence="1">
    <location>
        <begin position="55"/>
        <end position="210"/>
    </location>
</feature>
<protein>
    <recommendedName>
        <fullName evidence="5">Energy transducer TonB</fullName>
    </recommendedName>
</protein>
<feature type="transmembrane region" description="Helical" evidence="2">
    <location>
        <begin position="16"/>
        <end position="38"/>
    </location>
</feature>
<evidence type="ECO:0000313" key="4">
    <source>
        <dbReference type="Proteomes" id="UP001210231"/>
    </source>
</evidence>
<keyword evidence="2" id="KW-0812">Transmembrane</keyword>
<reference evidence="3 4" key="1">
    <citation type="submission" date="2022-12" db="EMBL/GenBank/DDBJ databases">
        <title>Chitinophagaceae gen. sp. nov., a new member of the family Chitinophagaceae, isolated from soil in a chemical factory.</title>
        <authorList>
            <person name="Ke Z."/>
        </authorList>
    </citation>
    <scope>NUCLEOTIDE SEQUENCE [LARGE SCALE GENOMIC DNA]</scope>
    <source>
        <strain evidence="3 4">LY-5</strain>
    </source>
</reference>
<feature type="compositionally biased region" description="Low complexity" evidence="1">
    <location>
        <begin position="101"/>
        <end position="129"/>
    </location>
</feature>
<organism evidence="3 4">
    <name type="scientific">Polluticaenibacter yanchengensis</name>
    <dbReference type="NCBI Taxonomy" id="3014562"/>
    <lineage>
        <taxon>Bacteria</taxon>
        <taxon>Pseudomonadati</taxon>
        <taxon>Bacteroidota</taxon>
        <taxon>Chitinophagia</taxon>
        <taxon>Chitinophagales</taxon>
        <taxon>Chitinophagaceae</taxon>
        <taxon>Polluticaenibacter</taxon>
    </lineage>
</organism>
<feature type="compositionally biased region" description="Polar residues" evidence="1">
    <location>
        <begin position="187"/>
        <end position="196"/>
    </location>
</feature>
<evidence type="ECO:0000256" key="2">
    <source>
        <dbReference type="SAM" id="Phobius"/>
    </source>
</evidence>
<keyword evidence="4" id="KW-1185">Reference proteome</keyword>
<accession>A0ABT4UEX2</accession>
<proteinExistence type="predicted"/>
<keyword evidence="2" id="KW-0472">Membrane</keyword>
<sequence length="294" mass="30536">MQTAEKIFEQEKNKRTIAYTTVTVSVLAVMLLLVSWTLPAKHIVEPDLGVEVNLGNSETGLGDVPPMVPGDPAPEAAEPTPAPSQSSPEVEEPISADDDVATVPDPVVLPKKNPVTTPKPKPVTNKTTVQNNTPKVNEQPAVKPAPKPKAQMGNYAGGTGTGGNSQDTYNGVKNQGIAGGTGDQGKANGNINSDNYTGGGGTGKSGVTVSRGLTGRSIVKLPSFEDDFNENAKIAVDIKVDESGRVVSATFQLSGSSSSKASLKNIALKKARELKFSPGSGESIGTVVFNFKLK</sequence>
<evidence type="ECO:0000313" key="3">
    <source>
        <dbReference type="EMBL" id="MDA3613384.1"/>
    </source>
</evidence>
<feature type="compositionally biased region" description="Low complexity" evidence="1">
    <location>
        <begin position="140"/>
        <end position="150"/>
    </location>
</feature>
<feature type="compositionally biased region" description="Low complexity" evidence="1">
    <location>
        <begin position="73"/>
        <end position="88"/>
    </location>
</feature>
<dbReference type="EMBL" id="JAQGEF010000001">
    <property type="protein sequence ID" value="MDA3613384.1"/>
    <property type="molecule type" value="Genomic_DNA"/>
</dbReference>
<name>A0ABT4UEX2_9BACT</name>
<feature type="compositionally biased region" description="Polar residues" evidence="1">
    <location>
        <begin position="164"/>
        <end position="173"/>
    </location>
</feature>
<keyword evidence="2" id="KW-1133">Transmembrane helix</keyword>